<protein>
    <submittedName>
        <fullName evidence="3">Uncharacterized protein</fullName>
    </submittedName>
</protein>
<keyword evidence="2" id="KW-0812">Transmembrane</keyword>
<evidence type="ECO:0000313" key="3">
    <source>
        <dbReference type="EMBL" id="KAF7315674.1"/>
    </source>
</evidence>
<feature type="transmembrane region" description="Helical" evidence="2">
    <location>
        <begin position="41"/>
        <end position="64"/>
    </location>
</feature>
<evidence type="ECO:0000256" key="2">
    <source>
        <dbReference type="SAM" id="Phobius"/>
    </source>
</evidence>
<feature type="transmembrane region" description="Helical" evidence="2">
    <location>
        <begin position="110"/>
        <end position="130"/>
    </location>
</feature>
<feature type="region of interest" description="Disordered" evidence="1">
    <location>
        <begin position="450"/>
        <end position="483"/>
    </location>
</feature>
<dbReference type="Proteomes" id="UP000636479">
    <property type="component" value="Unassembled WGS sequence"/>
</dbReference>
<feature type="transmembrane region" description="Helical" evidence="2">
    <location>
        <begin position="267"/>
        <end position="289"/>
    </location>
</feature>
<keyword evidence="4" id="KW-1185">Reference proteome</keyword>
<feature type="transmembrane region" description="Helical" evidence="2">
    <location>
        <begin position="84"/>
        <end position="105"/>
    </location>
</feature>
<dbReference type="AlphaFoldDB" id="A0A8H6WEF9"/>
<dbReference type="RefSeq" id="XP_037225697.1">
    <property type="nucleotide sequence ID" value="XM_037357787.1"/>
</dbReference>
<sequence>MSIQPAMSFLFFVVPVAAIALSVVAAARSSNFQDPSSKRRVVWTLPVFFTLAILSTAAGTLFFVRLHGDNFSLALANSVVVAALYMELSFCVLYLLSVITTLAVLRPVKFLFYCILITAILISATLVYIIESFQVIWPLLSPILYLALTILTLPVIGFSFLSTVDHPRVFLAPQILVSSPSYPRLSIEKPRLSFVDEGLSTEESCVAPVHPPPIKRAAAVFVLCGQTFAIIHFGLSIAFAILVSDQPPPLLASALQETVGDMRQEALAFEIAGTAFLVLWMICTMMAFLPSRLRRRPASLATVSEVAVTAFTDAHLRRPRIKLKSLVSLSVQNSTPRSSPFSTPAPNAIPDPLWPKMPAINDLDELQDPFALKSEPVVVSLRTSQPNGSTNGPRQPRMSAWGTLPVTPPPTLQVYRENVGRLPSLRALGLRRAAPSRASDTDAITLASKRTATTTGKSTPGRRRSMSVFTGYTSPSEYSQVGEGDAGFDMEEALLAQKLLQRLDAASNTGNAGPGTGRWARRA</sequence>
<feature type="transmembrane region" description="Helical" evidence="2">
    <location>
        <begin position="142"/>
        <end position="161"/>
    </location>
</feature>
<keyword evidence="2" id="KW-1133">Transmembrane helix</keyword>
<feature type="compositionally biased region" description="Polar residues" evidence="1">
    <location>
        <begin position="467"/>
        <end position="479"/>
    </location>
</feature>
<feature type="transmembrane region" description="Helical" evidence="2">
    <location>
        <begin position="6"/>
        <end position="29"/>
    </location>
</feature>
<dbReference type="EMBL" id="JACAZF010000001">
    <property type="protein sequence ID" value="KAF7315674.1"/>
    <property type="molecule type" value="Genomic_DNA"/>
</dbReference>
<dbReference type="GeneID" id="59340303"/>
<comment type="caution">
    <text evidence="3">The sequence shown here is derived from an EMBL/GenBank/DDBJ whole genome shotgun (WGS) entry which is preliminary data.</text>
</comment>
<organism evidence="3 4">
    <name type="scientific">Mycena indigotica</name>
    <dbReference type="NCBI Taxonomy" id="2126181"/>
    <lineage>
        <taxon>Eukaryota</taxon>
        <taxon>Fungi</taxon>
        <taxon>Dikarya</taxon>
        <taxon>Basidiomycota</taxon>
        <taxon>Agaricomycotina</taxon>
        <taxon>Agaricomycetes</taxon>
        <taxon>Agaricomycetidae</taxon>
        <taxon>Agaricales</taxon>
        <taxon>Marasmiineae</taxon>
        <taxon>Mycenaceae</taxon>
        <taxon>Mycena</taxon>
    </lineage>
</organism>
<feature type="transmembrane region" description="Helical" evidence="2">
    <location>
        <begin position="218"/>
        <end position="243"/>
    </location>
</feature>
<evidence type="ECO:0000256" key="1">
    <source>
        <dbReference type="SAM" id="MobiDB-lite"/>
    </source>
</evidence>
<name>A0A8H6WEF9_9AGAR</name>
<keyword evidence="2" id="KW-0472">Membrane</keyword>
<proteinExistence type="predicted"/>
<gene>
    <name evidence="3" type="ORF">MIND_00083000</name>
</gene>
<dbReference type="OrthoDB" id="3024831at2759"/>
<evidence type="ECO:0000313" key="4">
    <source>
        <dbReference type="Proteomes" id="UP000636479"/>
    </source>
</evidence>
<reference evidence="3" key="1">
    <citation type="submission" date="2020-05" db="EMBL/GenBank/DDBJ databases">
        <title>Mycena genomes resolve the evolution of fungal bioluminescence.</title>
        <authorList>
            <person name="Tsai I.J."/>
        </authorList>
    </citation>
    <scope>NUCLEOTIDE SEQUENCE</scope>
    <source>
        <strain evidence="3">171206Taipei</strain>
    </source>
</reference>
<accession>A0A8H6WEF9</accession>